<dbReference type="EMBL" id="UINC01057954">
    <property type="protein sequence ID" value="SVB79668.1"/>
    <property type="molecule type" value="Genomic_DNA"/>
</dbReference>
<proteinExistence type="predicted"/>
<evidence type="ECO:0000313" key="1">
    <source>
        <dbReference type="EMBL" id="SVB79668.1"/>
    </source>
</evidence>
<dbReference type="Gene3D" id="3.30.70.260">
    <property type="match status" value="1"/>
</dbReference>
<accession>A0A382GX66</accession>
<dbReference type="AlphaFoldDB" id="A0A382GX66"/>
<sequence length="66" mass="7174">LQSISIEAILQKGTSSQGHTVPIVIITHDTVEKAMNEAIQEIEALDCVPGAVHRIRLEMLKSHSAD</sequence>
<name>A0A382GX66_9ZZZZ</name>
<organism evidence="1">
    <name type="scientific">marine metagenome</name>
    <dbReference type="NCBI Taxonomy" id="408172"/>
    <lineage>
        <taxon>unclassified sequences</taxon>
        <taxon>metagenomes</taxon>
        <taxon>ecological metagenomes</taxon>
    </lineage>
</organism>
<reference evidence="1" key="1">
    <citation type="submission" date="2018-05" db="EMBL/GenBank/DDBJ databases">
        <authorList>
            <person name="Lanie J.A."/>
            <person name="Ng W.-L."/>
            <person name="Kazmierczak K.M."/>
            <person name="Andrzejewski T.M."/>
            <person name="Davidsen T.M."/>
            <person name="Wayne K.J."/>
            <person name="Tettelin H."/>
            <person name="Glass J.I."/>
            <person name="Rusch D."/>
            <person name="Podicherti R."/>
            <person name="Tsui H.-C.T."/>
            <person name="Winkler M.E."/>
        </authorList>
    </citation>
    <scope>NUCLEOTIDE SEQUENCE</scope>
</reference>
<dbReference type="CDD" id="cd04881">
    <property type="entry name" value="ACT_HSDH-Hom"/>
    <property type="match status" value="1"/>
</dbReference>
<protein>
    <submittedName>
        <fullName evidence="1">Uncharacterized protein</fullName>
    </submittedName>
</protein>
<gene>
    <name evidence="1" type="ORF">METZ01_LOCUS232522</name>
</gene>
<feature type="non-terminal residue" evidence="1">
    <location>
        <position position="1"/>
    </location>
</feature>